<evidence type="ECO:0000256" key="1">
    <source>
        <dbReference type="SAM" id="MobiDB-lite"/>
    </source>
</evidence>
<protein>
    <submittedName>
        <fullName evidence="3">Uncharacterized protein</fullName>
    </submittedName>
</protein>
<feature type="transmembrane region" description="Helical" evidence="2">
    <location>
        <begin position="12"/>
        <end position="32"/>
    </location>
</feature>
<accession>A0A8T0IM52</accession>
<organism evidence="3 4">
    <name type="scientific">Ceratodon purpureus</name>
    <name type="common">Fire moss</name>
    <name type="synonym">Dicranum purpureum</name>
    <dbReference type="NCBI Taxonomy" id="3225"/>
    <lineage>
        <taxon>Eukaryota</taxon>
        <taxon>Viridiplantae</taxon>
        <taxon>Streptophyta</taxon>
        <taxon>Embryophyta</taxon>
        <taxon>Bryophyta</taxon>
        <taxon>Bryophytina</taxon>
        <taxon>Bryopsida</taxon>
        <taxon>Dicranidae</taxon>
        <taxon>Pseudoditrichales</taxon>
        <taxon>Ditrichaceae</taxon>
        <taxon>Ceratodon</taxon>
    </lineage>
</organism>
<comment type="caution">
    <text evidence="3">The sequence shown here is derived from an EMBL/GenBank/DDBJ whole genome shotgun (WGS) entry which is preliminary data.</text>
</comment>
<dbReference type="InterPro" id="IPR008390">
    <property type="entry name" value="AWPM-19"/>
</dbReference>
<feature type="region of interest" description="Disordered" evidence="1">
    <location>
        <begin position="174"/>
        <end position="194"/>
    </location>
</feature>
<reference evidence="3" key="1">
    <citation type="submission" date="2020-06" db="EMBL/GenBank/DDBJ databases">
        <title>WGS assembly of Ceratodon purpureus strain R40.</title>
        <authorList>
            <person name="Carey S.B."/>
            <person name="Jenkins J."/>
            <person name="Shu S."/>
            <person name="Lovell J.T."/>
            <person name="Sreedasyam A."/>
            <person name="Maumus F."/>
            <person name="Tiley G.P."/>
            <person name="Fernandez-Pozo N."/>
            <person name="Barry K."/>
            <person name="Chen C."/>
            <person name="Wang M."/>
            <person name="Lipzen A."/>
            <person name="Daum C."/>
            <person name="Saski C.A."/>
            <person name="Payton A.C."/>
            <person name="Mcbreen J.C."/>
            <person name="Conrad R.E."/>
            <person name="Kollar L.M."/>
            <person name="Olsson S."/>
            <person name="Huttunen S."/>
            <person name="Landis J.B."/>
            <person name="Wickett N.J."/>
            <person name="Johnson M.G."/>
            <person name="Rensing S.A."/>
            <person name="Grimwood J."/>
            <person name="Schmutz J."/>
            <person name="Mcdaniel S.F."/>
        </authorList>
    </citation>
    <scope>NUCLEOTIDE SEQUENCE</scope>
    <source>
        <strain evidence="3">R40</strain>
    </source>
</reference>
<keyword evidence="2" id="KW-1133">Transmembrane helix</keyword>
<proteinExistence type="predicted"/>
<name>A0A8T0IM52_CERPU</name>
<sequence>MVLGLGRGKITPLLIINFVCYLTALCLSAWGLNRNINLQLESGENFIGDYTTTWFLPVALIACMLGLASVFAGFRHICMWRADSFGVATTLSLIAWVLDFAAMGFAVKEVEVGGGFRPARLKVIEAVVILMAIFELLYFWLLQENNYGCDSTTPGFVNPQVGMYNRPNMYNQGGTPHMHHHHHGPMPGLNPSDC</sequence>
<keyword evidence="4" id="KW-1185">Reference proteome</keyword>
<dbReference type="AlphaFoldDB" id="A0A8T0IM52"/>
<dbReference type="PANTHER" id="PTHR33294:SF5">
    <property type="entry name" value="AWPM-19-LIKE FAMILY PROTEIN"/>
    <property type="match status" value="1"/>
</dbReference>
<keyword evidence="2" id="KW-0812">Transmembrane</keyword>
<keyword evidence="2" id="KW-0472">Membrane</keyword>
<dbReference type="Pfam" id="PF05512">
    <property type="entry name" value="AWPM-19"/>
    <property type="match status" value="1"/>
</dbReference>
<dbReference type="EMBL" id="CM026423">
    <property type="protein sequence ID" value="KAG0584854.1"/>
    <property type="molecule type" value="Genomic_DNA"/>
</dbReference>
<feature type="transmembrane region" description="Helical" evidence="2">
    <location>
        <begin position="52"/>
        <end position="73"/>
    </location>
</feature>
<feature type="transmembrane region" description="Helical" evidence="2">
    <location>
        <begin position="85"/>
        <end position="107"/>
    </location>
</feature>
<feature type="transmembrane region" description="Helical" evidence="2">
    <location>
        <begin position="119"/>
        <end position="141"/>
    </location>
</feature>
<dbReference type="PANTHER" id="PTHR33294">
    <property type="entry name" value="AWPM-19-LIKE FAMILY PROTEIN"/>
    <property type="match status" value="1"/>
</dbReference>
<dbReference type="OrthoDB" id="631515at2759"/>
<gene>
    <name evidence="3" type="ORF">KC19_3G239600</name>
</gene>
<evidence type="ECO:0000313" key="3">
    <source>
        <dbReference type="EMBL" id="KAG0584854.1"/>
    </source>
</evidence>
<evidence type="ECO:0000313" key="4">
    <source>
        <dbReference type="Proteomes" id="UP000822688"/>
    </source>
</evidence>
<evidence type="ECO:0000256" key="2">
    <source>
        <dbReference type="SAM" id="Phobius"/>
    </source>
</evidence>
<dbReference type="Proteomes" id="UP000822688">
    <property type="component" value="Chromosome 3"/>
</dbReference>